<sequence>MNIFKKKTSPKEALRTSKREMVVATRGIEREIASLQLEAATKILARQLVRLRQQITNLQGSRAQIRGVATHTQALYASTSISTGMKGATKAMVAMNKQMAPAKQAKVIKEFQKQSAQMDMTIEMMSEAIDETLDKDEAEEETEELTNQVLDEIGVDIASQLSSAPKGRIASKNAPPNAVTSTVTPIPTPGAMDVGSLEDLGMELAQLICRGCRTLLMYARGATTVRCSCCHIVNYAPGPNQVAHVNCGNCQTTLMYPSGAPSVKCAVCHYVTNVNMANVRVPIPANRPSGIGGTMPSTSTTQTVVVENPMSVDESGKLVSNVVVGVTTEKK</sequence>
<gene>
    <name evidence="3" type="ORF">SADUNF_Sadunf11G0115100</name>
</gene>
<organism evidence="3 4">
    <name type="scientific">Salix dunnii</name>
    <dbReference type="NCBI Taxonomy" id="1413687"/>
    <lineage>
        <taxon>Eukaryota</taxon>
        <taxon>Viridiplantae</taxon>
        <taxon>Streptophyta</taxon>
        <taxon>Embryophyta</taxon>
        <taxon>Tracheophyta</taxon>
        <taxon>Spermatophyta</taxon>
        <taxon>Magnoliopsida</taxon>
        <taxon>eudicotyledons</taxon>
        <taxon>Gunneridae</taxon>
        <taxon>Pentapetalae</taxon>
        <taxon>rosids</taxon>
        <taxon>fabids</taxon>
        <taxon>Malpighiales</taxon>
        <taxon>Salicaceae</taxon>
        <taxon>Saliceae</taxon>
        <taxon>Salix</taxon>
    </lineage>
</organism>
<evidence type="ECO:0000313" key="3">
    <source>
        <dbReference type="EMBL" id="KAF9673115.1"/>
    </source>
</evidence>
<dbReference type="Pfam" id="PF06943">
    <property type="entry name" value="zf-LSD1"/>
    <property type="match status" value="2"/>
</dbReference>
<dbReference type="GO" id="GO:0007034">
    <property type="term" value="P:vacuolar transport"/>
    <property type="evidence" value="ECO:0007669"/>
    <property type="project" value="InterPro"/>
</dbReference>
<feature type="domain" description="Zinc finger LSD1-type" evidence="2">
    <location>
        <begin position="247"/>
        <end position="271"/>
    </location>
</feature>
<dbReference type="NCBIfam" id="TIGR01053">
    <property type="entry name" value="LSD1"/>
    <property type="match status" value="2"/>
</dbReference>
<dbReference type="InterPro" id="IPR005024">
    <property type="entry name" value="Snf7_fam"/>
</dbReference>
<keyword evidence="4" id="KW-1185">Reference proteome</keyword>
<reference evidence="3 4" key="1">
    <citation type="submission" date="2020-10" db="EMBL/GenBank/DDBJ databases">
        <title>Plant Genome Project.</title>
        <authorList>
            <person name="Zhang R.-G."/>
        </authorList>
    </citation>
    <scope>NUCLEOTIDE SEQUENCE [LARGE SCALE GENOMIC DNA]</scope>
    <source>
        <strain evidence="3">FAFU-HL-1</strain>
        <tissue evidence="3">Leaf</tissue>
    </source>
</reference>
<dbReference type="Proteomes" id="UP000657918">
    <property type="component" value="Chromosome 11"/>
</dbReference>
<name>A0A835MPM2_9ROSI</name>
<comment type="caution">
    <text evidence="3">The sequence shown here is derived from an EMBL/GenBank/DDBJ whole genome shotgun (WGS) entry which is preliminary data.</text>
</comment>
<dbReference type="EMBL" id="JADGMS010000011">
    <property type="protein sequence ID" value="KAF9673115.1"/>
    <property type="molecule type" value="Genomic_DNA"/>
</dbReference>
<dbReference type="InterPro" id="IPR005735">
    <property type="entry name" value="Znf_LSD1"/>
</dbReference>
<dbReference type="AlphaFoldDB" id="A0A835MPM2"/>
<evidence type="ECO:0000256" key="1">
    <source>
        <dbReference type="SAM" id="MobiDB-lite"/>
    </source>
</evidence>
<dbReference type="PANTHER" id="PTHR10476">
    <property type="entry name" value="CHARGED MULTIVESICULAR BODY PROTEIN"/>
    <property type="match status" value="1"/>
</dbReference>
<dbReference type="OrthoDB" id="5594417at2759"/>
<proteinExistence type="predicted"/>
<evidence type="ECO:0000259" key="2">
    <source>
        <dbReference type="Pfam" id="PF06943"/>
    </source>
</evidence>
<feature type="region of interest" description="Disordered" evidence="1">
    <location>
        <begin position="166"/>
        <end position="185"/>
    </location>
</feature>
<dbReference type="Gene3D" id="6.10.140.1230">
    <property type="match status" value="1"/>
</dbReference>
<evidence type="ECO:0000313" key="4">
    <source>
        <dbReference type="Proteomes" id="UP000657918"/>
    </source>
</evidence>
<dbReference type="Pfam" id="PF03357">
    <property type="entry name" value="Snf7"/>
    <property type="match status" value="1"/>
</dbReference>
<accession>A0A835MPM2</accession>
<protein>
    <recommendedName>
        <fullName evidence="2">Zinc finger LSD1-type domain-containing protein</fullName>
    </recommendedName>
</protein>
<feature type="domain" description="Zinc finger LSD1-type" evidence="2">
    <location>
        <begin position="209"/>
        <end position="233"/>
    </location>
</feature>